<organism evidence="1 2">
    <name type="scientific">Candidatus Gallimonas intestinigallinarum</name>
    <dbReference type="NCBI Taxonomy" id="2838604"/>
    <lineage>
        <taxon>Bacteria</taxon>
        <taxon>Bacillati</taxon>
        <taxon>Bacillota</taxon>
        <taxon>Clostridia</taxon>
        <taxon>Candidatus Gallimonas</taxon>
    </lineage>
</organism>
<evidence type="ECO:0000313" key="2">
    <source>
        <dbReference type="Proteomes" id="UP000824044"/>
    </source>
</evidence>
<reference evidence="1" key="1">
    <citation type="journal article" date="2021" name="PeerJ">
        <title>Extensive microbial diversity within the chicken gut microbiome revealed by metagenomics and culture.</title>
        <authorList>
            <person name="Gilroy R."/>
            <person name="Ravi A."/>
            <person name="Getino M."/>
            <person name="Pursley I."/>
            <person name="Horton D.L."/>
            <person name="Alikhan N.F."/>
            <person name="Baker D."/>
            <person name="Gharbi K."/>
            <person name="Hall N."/>
            <person name="Watson M."/>
            <person name="Adriaenssens E.M."/>
            <person name="Foster-Nyarko E."/>
            <person name="Jarju S."/>
            <person name="Secka A."/>
            <person name="Antonio M."/>
            <person name="Oren A."/>
            <person name="Chaudhuri R.R."/>
            <person name="La Ragione R."/>
            <person name="Hildebrand F."/>
            <person name="Pallen M.J."/>
        </authorList>
    </citation>
    <scope>NUCLEOTIDE SEQUENCE</scope>
    <source>
        <strain evidence="1">CHK33-5263</strain>
    </source>
</reference>
<reference evidence="1" key="2">
    <citation type="submission" date="2021-04" db="EMBL/GenBank/DDBJ databases">
        <authorList>
            <person name="Gilroy R."/>
        </authorList>
    </citation>
    <scope>NUCLEOTIDE SEQUENCE</scope>
    <source>
        <strain evidence="1">CHK33-5263</strain>
    </source>
</reference>
<accession>A0A9D2DVX8</accession>
<name>A0A9D2DVX8_9FIRM</name>
<sequence>MAAHSLLFVWYLAENAFHNYGTPHPSSARPPSPRGEGFWNFNTELRLSPQIAPRFLPLQKDWREKELFYEQPIFFF</sequence>
<dbReference type="Proteomes" id="UP000824044">
    <property type="component" value="Unassembled WGS sequence"/>
</dbReference>
<proteinExistence type="predicted"/>
<dbReference type="AlphaFoldDB" id="A0A9D2DVX8"/>
<comment type="caution">
    <text evidence="1">The sequence shown here is derived from an EMBL/GenBank/DDBJ whole genome shotgun (WGS) entry which is preliminary data.</text>
</comment>
<protein>
    <submittedName>
        <fullName evidence="1">Uncharacterized protein</fullName>
    </submittedName>
</protein>
<evidence type="ECO:0000313" key="1">
    <source>
        <dbReference type="EMBL" id="HIZ23974.1"/>
    </source>
</evidence>
<dbReference type="EMBL" id="DXBS01000015">
    <property type="protein sequence ID" value="HIZ23974.1"/>
    <property type="molecule type" value="Genomic_DNA"/>
</dbReference>
<gene>
    <name evidence="1" type="ORF">H9812_00645</name>
</gene>